<keyword evidence="7" id="KW-1185">Reference proteome</keyword>
<proteinExistence type="inferred from homology"/>
<dbReference type="OrthoDB" id="240216at2759"/>
<accession>A0A0D7BSR0</accession>
<protein>
    <submittedName>
        <fullName evidence="6">Acyltransferase ChoActase/COT/CPT</fullName>
    </submittedName>
</protein>
<dbReference type="GO" id="GO:0016746">
    <property type="term" value="F:acyltransferase activity"/>
    <property type="evidence" value="ECO:0007669"/>
    <property type="project" value="UniProtKB-KW"/>
</dbReference>
<feature type="domain" description="Choline/carnitine acyltransferase" evidence="5">
    <location>
        <begin position="26"/>
        <end position="610"/>
    </location>
</feature>
<keyword evidence="2 6" id="KW-0808">Transferase</keyword>
<evidence type="ECO:0000256" key="1">
    <source>
        <dbReference type="ARBA" id="ARBA00005232"/>
    </source>
</evidence>
<evidence type="ECO:0000256" key="3">
    <source>
        <dbReference type="ARBA" id="ARBA00023315"/>
    </source>
</evidence>
<evidence type="ECO:0000256" key="4">
    <source>
        <dbReference type="PIRSR" id="PIRSR600542-1"/>
    </source>
</evidence>
<keyword evidence="3 6" id="KW-0012">Acyltransferase</keyword>
<evidence type="ECO:0000313" key="6">
    <source>
        <dbReference type="EMBL" id="KIY73588.1"/>
    </source>
</evidence>
<dbReference type="PANTHER" id="PTHR22589">
    <property type="entry name" value="CARNITINE O-ACYLTRANSFERASE"/>
    <property type="match status" value="1"/>
</dbReference>
<evidence type="ECO:0000256" key="2">
    <source>
        <dbReference type="ARBA" id="ARBA00022679"/>
    </source>
</evidence>
<evidence type="ECO:0000259" key="5">
    <source>
        <dbReference type="Pfam" id="PF00755"/>
    </source>
</evidence>
<name>A0A0D7BSR0_9AGAR</name>
<dbReference type="Pfam" id="PF00755">
    <property type="entry name" value="Carn_acyltransf"/>
    <property type="match status" value="1"/>
</dbReference>
<comment type="similarity">
    <text evidence="1">Belongs to the carnitine/choline acetyltransferase family.</text>
</comment>
<dbReference type="EMBL" id="KN880435">
    <property type="protein sequence ID" value="KIY73588.1"/>
    <property type="molecule type" value="Genomic_DNA"/>
</dbReference>
<dbReference type="SUPFAM" id="SSF52777">
    <property type="entry name" value="CoA-dependent acyltransferases"/>
    <property type="match status" value="2"/>
</dbReference>
<dbReference type="Gene3D" id="3.30.559.70">
    <property type="entry name" value="Choline/Carnitine o-acyltransferase, domain 2"/>
    <property type="match status" value="1"/>
</dbReference>
<dbReference type="STRING" id="1314674.A0A0D7BSR0"/>
<reference evidence="6 7" key="1">
    <citation type="journal article" date="2015" name="Fungal Genet. Biol.">
        <title>Evolution of novel wood decay mechanisms in Agaricales revealed by the genome sequences of Fistulina hepatica and Cylindrobasidium torrendii.</title>
        <authorList>
            <person name="Floudas D."/>
            <person name="Held B.W."/>
            <person name="Riley R."/>
            <person name="Nagy L.G."/>
            <person name="Koehler G."/>
            <person name="Ransdell A.S."/>
            <person name="Younus H."/>
            <person name="Chow J."/>
            <person name="Chiniquy J."/>
            <person name="Lipzen A."/>
            <person name="Tritt A."/>
            <person name="Sun H."/>
            <person name="Haridas S."/>
            <person name="LaButti K."/>
            <person name="Ohm R.A."/>
            <person name="Kues U."/>
            <person name="Blanchette R.A."/>
            <person name="Grigoriev I.V."/>
            <person name="Minto R.E."/>
            <person name="Hibbett D.S."/>
        </authorList>
    </citation>
    <scope>NUCLEOTIDE SEQUENCE [LARGE SCALE GENOMIC DNA]</scope>
    <source>
        <strain evidence="6 7">FP15055 ss-10</strain>
    </source>
</reference>
<evidence type="ECO:0000313" key="7">
    <source>
        <dbReference type="Proteomes" id="UP000054007"/>
    </source>
</evidence>
<dbReference type="InterPro" id="IPR039551">
    <property type="entry name" value="Cho/carn_acyl_trans"/>
</dbReference>
<dbReference type="PANTHER" id="PTHR22589:SF107">
    <property type="entry name" value="CHOLINE_CARNITINE ACYLTRANSFERASE DOMAIN-CONTAINING PROTEIN"/>
    <property type="match status" value="1"/>
</dbReference>
<dbReference type="Proteomes" id="UP000054007">
    <property type="component" value="Unassembled WGS sequence"/>
</dbReference>
<dbReference type="InterPro" id="IPR023213">
    <property type="entry name" value="CAT-like_dom_sf"/>
</dbReference>
<feature type="active site" description="Proton acceptor" evidence="4">
    <location>
        <position position="347"/>
    </location>
</feature>
<gene>
    <name evidence="6" type="ORF">CYLTODRAFT_386797</name>
</gene>
<organism evidence="6 7">
    <name type="scientific">Cylindrobasidium torrendii FP15055 ss-10</name>
    <dbReference type="NCBI Taxonomy" id="1314674"/>
    <lineage>
        <taxon>Eukaryota</taxon>
        <taxon>Fungi</taxon>
        <taxon>Dikarya</taxon>
        <taxon>Basidiomycota</taxon>
        <taxon>Agaricomycotina</taxon>
        <taxon>Agaricomycetes</taxon>
        <taxon>Agaricomycetidae</taxon>
        <taxon>Agaricales</taxon>
        <taxon>Marasmiineae</taxon>
        <taxon>Physalacriaceae</taxon>
        <taxon>Cylindrobasidium</taxon>
    </lineage>
</organism>
<dbReference type="InterPro" id="IPR042231">
    <property type="entry name" value="Cho/carn_acyl_trans_2"/>
</dbReference>
<dbReference type="AlphaFoldDB" id="A0A0D7BSR0"/>
<sequence length="635" mass="71130">MFTSRNGKLKRTWTKRMSTSVKLPRLPIPELRTTLDRYLKSLEPLLLEEADSATAYESAYTLRAKWADEFNTGLGRTCQERLKALDRASPHNWLDDNFWMKKAYMEWRSPLPVNSNWWLAFQDDTQLPISESERVKDSPRYTHWQIQRAAWILHRILEFRSKIESQEIHPDTTRTGIWLRESTFKMFNVSRVPQVGCDILSLPDSSHPAASSVVVTANGWFYGLPVISRSPAAIAADMTAIVHDVEQRISSGEKLVPVGILSSSNRDTWAANLAHLLALSPSNEETHEYISQSLLVVSLDHTLAPLTIDGHLQSIRSTTANASNRWFDKAFSLIVDPAARAGAMGEHSPCDALVPSIVAEYGIVEGLDAAQFGNTQSSKEWRRLDWVTDDYISNQCTQAQEDAEVLMENSDDRVLWFSEYGADWIKGVAKQGADAYIQMALQLAWYRTRGVFTATYETALTRMFNKGRTETIRTLTRDSRAFVLAMVDSKETDEQRLTTLRRAIQTHTSLTREAATGRGIDRHLMGLRLMLKPGETSLLLEDPLFARSAEWKLSTSGLSAGHLFRGTGFGAGFEDGYGINYLAGPDGIKFGIESKFSSPHTSTEGFQNAVVGALRDMQRICLSGHAMVGEVSSHL</sequence>
<dbReference type="InterPro" id="IPR000542">
    <property type="entry name" value="Carn_acyl_trans"/>
</dbReference>
<dbReference type="Gene3D" id="3.30.559.10">
    <property type="entry name" value="Chloramphenicol acetyltransferase-like domain"/>
    <property type="match status" value="1"/>
</dbReference>